<gene>
    <name evidence="10" type="ORF">EKG39_07535</name>
</gene>
<evidence type="ECO:0000313" key="10">
    <source>
        <dbReference type="EMBL" id="RTR33563.1"/>
    </source>
</evidence>
<dbReference type="GO" id="GO:0005886">
    <property type="term" value="C:plasma membrane"/>
    <property type="evidence" value="ECO:0007669"/>
    <property type="project" value="TreeGrafter"/>
</dbReference>
<evidence type="ECO:0000256" key="9">
    <source>
        <dbReference type="SAM" id="Phobius"/>
    </source>
</evidence>
<comment type="subcellular location">
    <subcellularLocation>
        <location evidence="1">Endomembrane system</location>
        <topology evidence="1">Multi-pass membrane protein</topology>
    </subcellularLocation>
</comment>
<accession>A0A3S0IXI0</accession>
<keyword evidence="6" id="KW-0249">Electron transport</keyword>
<dbReference type="AlphaFoldDB" id="A0A3S0IXI0"/>
<name>A0A3S0IXI0_9GAMM</name>
<keyword evidence="5" id="KW-1278">Translocase</keyword>
<dbReference type="GO" id="GO:0012505">
    <property type="term" value="C:endomembrane system"/>
    <property type="evidence" value="ECO:0007669"/>
    <property type="project" value="UniProtKB-SubCell"/>
</dbReference>
<evidence type="ECO:0000256" key="2">
    <source>
        <dbReference type="ARBA" id="ARBA00022448"/>
    </source>
</evidence>
<dbReference type="PANTHER" id="PTHR30335:SF0">
    <property type="entry name" value="ION-TRANSLOCATING OXIDOREDUCTASE COMPLEX SUBUNIT A"/>
    <property type="match status" value="1"/>
</dbReference>
<dbReference type="RefSeq" id="WP_126505116.1">
    <property type="nucleotide sequence ID" value="NZ_RXNV01000002.1"/>
</dbReference>
<evidence type="ECO:0000256" key="4">
    <source>
        <dbReference type="ARBA" id="ARBA00022692"/>
    </source>
</evidence>
<protein>
    <submittedName>
        <fullName evidence="10">RnfABCDGE type electron transport complex subunit A</fullName>
    </submittedName>
</protein>
<keyword evidence="11" id="KW-1185">Reference proteome</keyword>
<reference evidence="10 11" key="1">
    <citation type="submission" date="2018-12" db="EMBL/GenBank/DDBJ databases">
        <authorList>
            <person name="Yu L."/>
        </authorList>
    </citation>
    <scope>NUCLEOTIDE SEQUENCE [LARGE SCALE GENOMIC DNA]</scope>
    <source>
        <strain evidence="10 11">HAW-EB5</strain>
    </source>
</reference>
<dbReference type="Pfam" id="PF02508">
    <property type="entry name" value="Rnf-Nqr"/>
    <property type="match status" value="1"/>
</dbReference>
<dbReference type="OrthoDB" id="9803631at2"/>
<dbReference type="GO" id="GO:0022900">
    <property type="term" value="P:electron transport chain"/>
    <property type="evidence" value="ECO:0007669"/>
    <property type="project" value="InterPro"/>
</dbReference>
<comment type="caution">
    <text evidence="10">The sequence shown here is derived from an EMBL/GenBank/DDBJ whole genome shotgun (WGS) entry which is preliminary data.</text>
</comment>
<sequence>MDPDSLTFIFINAALSNNFVLALFLGLCPFLGVSAKKETACNMGLATMFVMLVSSISAFSINWLLIEFNIQFLRLICYIAVIASAVQLVEMVVKKFSPTLFRALGIFLPLITTNCAILGLALFQTFREYNFLQCLAFSLGAGVGFTLALLLMAGLREKLELARVPTVSQGATMSLMLAGLLSLAFMGFAGLGSGHG</sequence>
<evidence type="ECO:0000256" key="6">
    <source>
        <dbReference type="ARBA" id="ARBA00022982"/>
    </source>
</evidence>
<evidence type="ECO:0000256" key="1">
    <source>
        <dbReference type="ARBA" id="ARBA00004127"/>
    </source>
</evidence>
<feature type="transmembrane region" description="Helical" evidence="9">
    <location>
        <begin position="175"/>
        <end position="194"/>
    </location>
</feature>
<organism evidence="10 11">
    <name type="scientific">Shewanella atlantica</name>
    <dbReference type="NCBI Taxonomy" id="271099"/>
    <lineage>
        <taxon>Bacteria</taxon>
        <taxon>Pseudomonadati</taxon>
        <taxon>Pseudomonadota</taxon>
        <taxon>Gammaproteobacteria</taxon>
        <taxon>Alteromonadales</taxon>
        <taxon>Shewanellaceae</taxon>
        <taxon>Shewanella</taxon>
    </lineage>
</organism>
<dbReference type="InterPro" id="IPR050133">
    <property type="entry name" value="NqrDE/RnfAE_oxidrdctase"/>
</dbReference>
<feature type="transmembrane region" description="Helical" evidence="9">
    <location>
        <begin position="135"/>
        <end position="155"/>
    </location>
</feature>
<evidence type="ECO:0000256" key="8">
    <source>
        <dbReference type="ARBA" id="ARBA00023136"/>
    </source>
</evidence>
<keyword evidence="3" id="KW-0997">Cell inner membrane</keyword>
<keyword evidence="2" id="KW-0813">Transport</keyword>
<feature type="transmembrane region" description="Helical" evidence="9">
    <location>
        <begin position="6"/>
        <end position="33"/>
    </location>
</feature>
<dbReference type="Proteomes" id="UP000282060">
    <property type="component" value="Unassembled WGS sequence"/>
</dbReference>
<feature type="transmembrane region" description="Helical" evidence="9">
    <location>
        <begin position="100"/>
        <end position="123"/>
    </location>
</feature>
<proteinExistence type="predicted"/>
<evidence type="ECO:0000256" key="3">
    <source>
        <dbReference type="ARBA" id="ARBA00022519"/>
    </source>
</evidence>
<feature type="transmembrane region" description="Helical" evidence="9">
    <location>
        <begin position="72"/>
        <end position="93"/>
    </location>
</feature>
<evidence type="ECO:0000256" key="5">
    <source>
        <dbReference type="ARBA" id="ARBA00022967"/>
    </source>
</evidence>
<dbReference type="NCBIfam" id="TIGR01943">
    <property type="entry name" value="rnfA"/>
    <property type="match status" value="1"/>
</dbReference>
<keyword evidence="4 9" id="KW-0812">Transmembrane</keyword>
<keyword evidence="8 9" id="KW-0472">Membrane</keyword>
<dbReference type="InterPro" id="IPR011293">
    <property type="entry name" value="Ion_transpt_RnfA/RsxA"/>
</dbReference>
<dbReference type="PIRSF" id="PIRSF006102">
    <property type="entry name" value="NQR_DE"/>
    <property type="match status" value="1"/>
</dbReference>
<dbReference type="PANTHER" id="PTHR30335">
    <property type="entry name" value="INTEGRAL MEMBRANE PROTEIN OF SOXR-REDUCING COMPLEX"/>
    <property type="match status" value="1"/>
</dbReference>
<evidence type="ECO:0000256" key="7">
    <source>
        <dbReference type="ARBA" id="ARBA00022989"/>
    </source>
</evidence>
<keyword evidence="3" id="KW-1003">Cell membrane</keyword>
<feature type="transmembrane region" description="Helical" evidence="9">
    <location>
        <begin position="45"/>
        <end position="66"/>
    </location>
</feature>
<evidence type="ECO:0000313" key="11">
    <source>
        <dbReference type="Proteomes" id="UP000282060"/>
    </source>
</evidence>
<dbReference type="EMBL" id="RXNV01000002">
    <property type="protein sequence ID" value="RTR33563.1"/>
    <property type="molecule type" value="Genomic_DNA"/>
</dbReference>
<dbReference type="InterPro" id="IPR003667">
    <property type="entry name" value="NqrDE/RnfAE"/>
</dbReference>
<keyword evidence="7 9" id="KW-1133">Transmembrane helix</keyword>